<dbReference type="PANTHER" id="PTHR31080">
    <property type="entry name" value="PECTINESTERASE INHIBITOR-LIKE"/>
    <property type="match status" value="1"/>
</dbReference>
<evidence type="ECO:0000256" key="1">
    <source>
        <dbReference type="ARBA" id="ARBA00004271"/>
    </source>
</evidence>
<dbReference type="InterPro" id="IPR006501">
    <property type="entry name" value="Pectinesterase_inhib_dom"/>
</dbReference>
<name>A0AAV5JEE5_9ROSI</name>
<dbReference type="InterPro" id="IPR051955">
    <property type="entry name" value="PME_Inhibitor"/>
</dbReference>
<feature type="signal peptide" evidence="7">
    <location>
        <begin position="1"/>
        <end position="24"/>
    </location>
</feature>
<gene>
    <name evidence="9" type="ORF">SLEP1_g23989</name>
</gene>
<dbReference type="InterPro" id="IPR035513">
    <property type="entry name" value="Invertase/methylesterase_inhib"/>
</dbReference>
<keyword evidence="4 7" id="KW-0732">Signal</keyword>
<evidence type="ECO:0000256" key="7">
    <source>
        <dbReference type="SAM" id="SignalP"/>
    </source>
</evidence>
<organism evidence="9 10">
    <name type="scientific">Rubroshorea leprosula</name>
    <dbReference type="NCBI Taxonomy" id="152421"/>
    <lineage>
        <taxon>Eukaryota</taxon>
        <taxon>Viridiplantae</taxon>
        <taxon>Streptophyta</taxon>
        <taxon>Embryophyta</taxon>
        <taxon>Tracheophyta</taxon>
        <taxon>Spermatophyta</taxon>
        <taxon>Magnoliopsida</taxon>
        <taxon>eudicotyledons</taxon>
        <taxon>Gunneridae</taxon>
        <taxon>Pentapetalae</taxon>
        <taxon>rosids</taxon>
        <taxon>malvids</taxon>
        <taxon>Malvales</taxon>
        <taxon>Dipterocarpaceae</taxon>
        <taxon>Rubroshorea</taxon>
    </lineage>
</organism>
<evidence type="ECO:0000313" key="10">
    <source>
        <dbReference type="Proteomes" id="UP001054252"/>
    </source>
</evidence>
<proteinExistence type="inferred from homology"/>
<evidence type="ECO:0000259" key="8">
    <source>
        <dbReference type="SMART" id="SM00856"/>
    </source>
</evidence>
<dbReference type="SUPFAM" id="SSF101148">
    <property type="entry name" value="Plant invertase/pectin methylesterase inhibitor"/>
    <property type="match status" value="1"/>
</dbReference>
<reference evidence="9 10" key="1">
    <citation type="journal article" date="2021" name="Commun. Biol.">
        <title>The genome of Shorea leprosula (Dipterocarpaceae) highlights the ecological relevance of drought in aseasonal tropical rainforests.</title>
        <authorList>
            <person name="Ng K.K.S."/>
            <person name="Kobayashi M.J."/>
            <person name="Fawcett J.A."/>
            <person name="Hatakeyama M."/>
            <person name="Paape T."/>
            <person name="Ng C.H."/>
            <person name="Ang C.C."/>
            <person name="Tnah L.H."/>
            <person name="Lee C.T."/>
            <person name="Nishiyama T."/>
            <person name="Sese J."/>
            <person name="O'Brien M.J."/>
            <person name="Copetti D."/>
            <person name="Mohd Noor M.I."/>
            <person name="Ong R.C."/>
            <person name="Putra M."/>
            <person name="Sireger I.Z."/>
            <person name="Indrioko S."/>
            <person name="Kosugi Y."/>
            <person name="Izuno A."/>
            <person name="Isagi Y."/>
            <person name="Lee S.L."/>
            <person name="Shimizu K.K."/>
        </authorList>
    </citation>
    <scope>NUCLEOTIDE SEQUENCE [LARGE SCALE GENOMIC DNA]</scope>
    <source>
        <strain evidence="9">214</strain>
    </source>
</reference>
<evidence type="ECO:0000256" key="5">
    <source>
        <dbReference type="ARBA" id="ARBA00023157"/>
    </source>
</evidence>
<dbReference type="GO" id="GO:0004857">
    <property type="term" value="F:enzyme inhibitor activity"/>
    <property type="evidence" value="ECO:0007669"/>
    <property type="project" value="InterPro"/>
</dbReference>
<keyword evidence="2" id="KW-0052">Apoplast</keyword>
<keyword evidence="10" id="KW-1185">Reference proteome</keyword>
<dbReference type="AlphaFoldDB" id="A0AAV5JEE5"/>
<keyword evidence="5" id="KW-1015">Disulfide bond</keyword>
<evidence type="ECO:0000256" key="2">
    <source>
        <dbReference type="ARBA" id="ARBA00022523"/>
    </source>
</evidence>
<comment type="similarity">
    <text evidence="6">Belongs to the PMEI family.</text>
</comment>
<evidence type="ECO:0000256" key="3">
    <source>
        <dbReference type="ARBA" id="ARBA00022525"/>
    </source>
</evidence>
<dbReference type="Pfam" id="PF04043">
    <property type="entry name" value="PMEI"/>
    <property type="match status" value="1"/>
</dbReference>
<evidence type="ECO:0000256" key="6">
    <source>
        <dbReference type="ARBA" id="ARBA00038471"/>
    </source>
</evidence>
<keyword evidence="3" id="KW-0964">Secreted</keyword>
<dbReference type="Proteomes" id="UP001054252">
    <property type="component" value="Unassembled WGS sequence"/>
</dbReference>
<dbReference type="Gene3D" id="1.20.140.40">
    <property type="entry name" value="Invertase/pectin methylesterase inhibitor family protein"/>
    <property type="match status" value="1"/>
</dbReference>
<evidence type="ECO:0000313" key="9">
    <source>
        <dbReference type="EMBL" id="GKV12904.1"/>
    </source>
</evidence>
<comment type="caution">
    <text evidence="9">The sequence shown here is derived from an EMBL/GenBank/DDBJ whole genome shotgun (WGS) entry which is preliminary data.</text>
</comment>
<feature type="chain" id="PRO_5043439419" description="Pectinesterase inhibitor domain-containing protein" evidence="7">
    <location>
        <begin position="25"/>
        <end position="212"/>
    </location>
</feature>
<dbReference type="FunFam" id="1.20.140.40:FF:000006">
    <property type="entry name" value="Pectinesterase inhibitor 3"/>
    <property type="match status" value="1"/>
</dbReference>
<comment type="subcellular location">
    <subcellularLocation>
        <location evidence="1">Secreted</location>
        <location evidence="1">Extracellular space</location>
        <location evidence="1">Apoplast</location>
    </subcellularLocation>
</comment>
<dbReference type="EMBL" id="BPVZ01000037">
    <property type="protein sequence ID" value="GKV12904.1"/>
    <property type="molecule type" value="Genomic_DNA"/>
</dbReference>
<dbReference type="SMART" id="SM00856">
    <property type="entry name" value="PMEI"/>
    <property type="match status" value="1"/>
</dbReference>
<sequence length="212" mass="23625">MAKVSSSLVLLFICVLCIIGTVEPAKPRGRHSQQARPYIEASCKGTRYPNLCIQCLSGFANSSTIQNPEELAKVALSVSLYRAHHTRWFLLKAAKQLQAVKAREYPAVSDCLKQIDDSVFQLSQSIRELRRMNESAVSDDVFWHISNVETWTSAALTDASTCLDEFPTERNMSKMKATIKGKVLNVAQVTSNALALFHRYAARYKAAAETRP</sequence>
<dbReference type="GO" id="GO:0048046">
    <property type="term" value="C:apoplast"/>
    <property type="evidence" value="ECO:0007669"/>
    <property type="project" value="UniProtKB-SubCell"/>
</dbReference>
<dbReference type="PANTHER" id="PTHR31080:SF12">
    <property type="entry name" value="PLANT INVERTASE_PECTIN METHYLESTERASE INHIBITOR"/>
    <property type="match status" value="1"/>
</dbReference>
<protein>
    <recommendedName>
        <fullName evidence="8">Pectinesterase inhibitor domain-containing protein</fullName>
    </recommendedName>
</protein>
<accession>A0AAV5JEE5</accession>
<feature type="domain" description="Pectinesterase inhibitor" evidence="8">
    <location>
        <begin position="34"/>
        <end position="196"/>
    </location>
</feature>
<dbReference type="NCBIfam" id="TIGR01614">
    <property type="entry name" value="PME_inhib"/>
    <property type="match status" value="1"/>
</dbReference>
<dbReference type="CDD" id="cd15798">
    <property type="entry name" value="PMEI-like_3"/>
    <property type="match status" value="1"/>
</dbReference>
<evidence type="ECO:0000256" key="4">
    <source>
        <dbReference type="ARBA" id="ARBA00022729"/>
    </source>
</evidence>